<dbReference type="CDD" id="cd06225">
    <property type="entry name" value="HAMP"/>
    <property type="match status" value="1"/>
</dbReference>
<evidence type="ECO:0000256" key="12">
    <source>
        <dbReference type="SAM" id="Coils"/>
    </source>
</evidence>
<dbReference type="NCBIfam" id="TIGR00229">
    <property type="entry name" value="sensory_box"/>
    <property type="match status" value="2"/>
</dbReference>
<dbReference type="PROSITE" id="PS50112">
    <property type="entry name" value="PAS"/>
    <property type="match status" value="2"/>
</dbReference>
<feature type="coiled-coil region" evidence="12">
    <location>
        <begin position="718"/>
        <end position="750"/>
    </location>
</feature>
<keyword evidence="8" id="KW-0067">ATP-binding</keyword>
<reference evidence="17 18" key="1">
    <citation type="submission" date="2022-04" db="EMBL/GenBank/DDBJ databases">
        <title>Positive selection, recombination, and allopatry shape intraspecific diversity of widespread and dominant cyanobacteria.</title>
        <authorList>
            <person name="Wei J."/>
            <person name="Shu W."/>
            <person name="Hu C."/>
        </authorList>
    </citation>
    <scope>NUCLEOTIDE SEQUENCE [LARGE SCALE GENOMIC DNA]</scope>
    <source>
        <strain evidence="17 18">GB2-A4</strain>
    </source>
</reference>
<keyword evidence="4" id="KW-0808">Transferase</keyword>
<dbReference type="SMART" id="SM00387">
    <property type="entry name" value="HATPase_c"/>
    <property type="match status" value="1"/>
</dbReference>
<accession>A0ABV0JEY2</accession>
<dbReference type="InterPro" id="IPR036890">
    <property type="entry name" value="HATPase_C_sf"/>
</dbReference>
<dbReference type="Gene3D" id="6.10.340.10">
    <property type="match status" value="1"/>
</dbReference>
<dbReference type="InterPro" id="IPR011712">
    <property type="entry name" value="Sig_transdc_His_kin_sub3_dim/P"/>
</dbReference>
<feature type="domain" description="PAS" evidence="14">
    <location>
        <begin position="442"/>
        <end position="478"/>
    </location>
</feature>
<dbReference type="InterPro" id="IPR033479">
    <property type="entry name" value="dCache_1"/>
</dbReference>
<keyword evidence="18" id="KW-1185">Reference proteome</keyword>
<dbReference type="Pfam" id="PF08447">
    <property type="entry name" value="PAS_3"/>
    <property type="match status" value="1"/>
</dbReference>
<evidence type="ECO:0000256" key="3">
    <source>
        <dbReference type="ARBA" id="ARBA00022553"/>
    </source>
</evidence>
<evidence type="ECO:0000256" key="9">
    <source>
        <dbReference type="ARBA" id="ARBA00022989"/>
    </source>
</evidence>
<dbReference type="InterPro" id="IPR001610">
    <property type="entry name" value="PAC"/>
</dbReference>
<dbReference type="Gene3D" id="2.10.70.100">
    <property type="match status" value="1"/>
</dbReference>
<dbReference type="InterPro" id="IPR003660">
    <property type="entry name" value="HAMP_dom"/>
</dbReference>
<protein>
    <submittedName>
        <fullName evidence="17">PAS domain S-box protein</fullName>
    </submittedName>
</protein>
<dbReference type="RefSeq" id="WP_190441396.1">
    <property type="nucleotide sequence ID" value="NZ_JAMPKM010000026.1"/>
</dbReference>
<dbReference type="PANTHER" id="PTHR24421:SF62">
    <property type="entry name" value="SENSORY TRANSDUCTION HISTIDINE KINASE"/>
    <property type="match status" value="1"/>
</dbReference>
<evidence type="ECO:0000256" key="2">
    <source>
        <dbReference type="ARBA" id="ARBA00022475"/>
    </source>
</evidence>
<dbReference type="InterPro" id="IPR029151">
    <property type="entry name" value="Sensor-like_sf"/>
</dbReference>
<comment type="subcellular location">
    <subcellularLocation>
        <location evidence="1">Cell membrane</location>
        <topology evidence="1">Multi-pass membrane protein</topology>
    </subcellularLocation>
</comment>
<evidence type="ECO:0000256" key="11">
    <source>
        <dbReference type="ARBA" id="ARBA00023136"/>
    </source>
</evidence>
<dbReference type="Pfam" id="PF00989">
    <property type="entry name" value="PAS"/>
    <property type="match status" value="1"/>
</dbReference>
<dbReference type="PROSITE" id="PS50113">
    <property type="entry name" value="PAC"/>
    <property type="match status" value="2"/>
</dbReference>
<keyword evidence="9 13" id="KW-1133">Transmembrane helix</keyword>
<dbReference type="Gene3D" id="3.30.450.20">
    <property type="entry name" value="PAS domain"/>
    <property type="match status" value="3"/>
</dbReference>
<dbReference type="SMART" id="SM00304">
    <property type="entry name" value="HAMP"/>
    <property type="match status" value="1"/>
</dbReference>
<dbReference type="InterPro" id="IPR035965">
    <property type="entry name" value="PAS-like_dom_sf"/>
</dbReference>
<feature type="transmembrane region" description="Helical" evidence="13">
    <location>
        <begin position="358"/>
        <end position="380"/>
    </location>
</feature>
<name>A0ABV0JEY2_9CYAN</name>
<dbReference type="SUPFAM" id="SSF158472">
    <property type="entry name" value="HAMP domain-like"/>
    <property type="match status" value="1"/>
</dbReference>
<dbReference type="SMART" id="SM00086">
    <property type="entry name" value="PAC"/>
    <property type="match status" value="2"/>
</dbReference>
<evidence type="ECO:0000256" key="6">
    <source>
        <dbReference type="ARBA" id="ARBA00022741"/>
    </source>
</evidence>
<dbReference type="CDD" id="cd12913">
    <property type="entry name" value="PDC1_MCP_like"/>
    <property type="match status" value="1"/>
</dbReference>
<dbReference type="InterPro" id="IPR000014">
    <property type="entry name" value="PAS"/>
</dbReference>
<dbReference type="Gene3D" id="1.20.5.1930">
    <property type="match status" value="1"/>
</dbReference>
<dbReference type="Gene3D" id="3.30.565.10">
    <property type="entry name" value="Histidine kinase-like ATPase, C-terminal domain"/>
    <property type="match status" value="1"/>
</dbReference>
<dbReference type="SUPFAM" id="SSF103190">
    <property type="entry name" value="Sensory domain-like"/>
    <property type="match status" value="1"/>
</dbReference>
<dbReference type="EMBL" id="JAMPKM010000026">
    <property type="protein sequence ID" value="MEP0820353.1"/>
    <property type="molecule type" value="Genomic_DNA"/>
</dbReference>
<dbReference type="Proteomes" id="UP001464891">
    <property type="component" value="Unassembled WGS sequence"/>
</dbReference>
<feature type="domain" description="HAMP" evidence="16">
    <location>
        <begin position="378"/>
        <end position="430"/>
    </location>
</feature>
<keyword evidence="5 13" id="KW-0812">Transmembrane</keyword>
<keyword evidence="7" id="KW-0418">Kinase</keyword>
<dbReference type="SUPFAM" id="SSF55785">
    <property type="entry name" value="PYP-like sensor domain (PAS domain)"/>
    <property type="match status" value="2"/>
</dbReference>
<evidence type="ECO:0000313" key="18">
    <source>
        <dbReference type="Proteomes" id="UP001464891"/>
    </source>
</evidence>
<dbReference type="CDD" id="cd00130">
    <property type="entry name" value="PAS"/>
    <property type="match status" value="2"/>
</dbReference>
<dbReference type="SUPFAM" id="SSF55874">
    <property type="entry name" value="ATPase domain of HSP90 chaperone/DNA topoisomerase II/histidine kinase"/>
    <property type="match status" value="1"/>
</dbReference>
<dbReference type="PROSITE" id="PS50885">
    <property type="entry name" value="HAMP"/>
    <property type="match status" value="1"/>
</dbReference>
<evidence type="ECO:0000259" key="14">
    <source>
        <dbReference type="PROSITE" id="PS50112"/>
    </source>
</evidence>
<feature type="transmembrane region" description="Helical" evidence="13">
    <location>
        <begin position="20"/>
        <end position="44"/>
    </location>
</feature>
<dbReference type="Pfam" id="PF02743">
    <property type="entry name" value="dCache_1"/>
    <property type="match status" value="1"/>
</dbReference>
<evidence type="ECO:0000256" key="8">
    <source>
        <dbReference type="ARBA" id="ARBA00022840"/>
    </source>
</evidence>
<dbReference type="InterPro" id="IPR013655">
    <property type="entry name" value="PAS_fold_3"/>
</dbReference>
<dbReference type="InterPro" id="IPR013767">
    <property type="entry name" value="PAS_fold"/>
</dbReference>
<dbReference type="InterPro" id="IPR050482">
    <property type="entry name" value="Sensor_HK_TwoCompSys"/>
</dbReference>
<evidence type="ECO:0000259" key="15">
    <source>
        <dbReference type="PROSITE" id="PS50113"/>
    </source>
</evidence>
<evidence type="ECO:0000313" key="17">
    <source>
        <dbReference type="EMBL" id="MEP0820353.1"/>
    </source>
</evidence>
<dbReference type="Pfam" id="PF02518">
    <property type="entry name" value="HATPase_c"/>
    <property type="match status" value="1"/>
</dbReference>
<keyword evidence="3" id="KW-0597">Phosphoprotein</keyword>
<evidence type="ECO:0000256" key="5">
    <source>
        <dbReference type="ARBA" id="ARBA00022692"/>
    </source>
</evidence>
<feature type="domain" description="PAC" evidence="15">
    <location>
        <begin position="519"/>
        <end position="573"/>
    </location>
</feature>
<keyword evidence="11 13" id="KW-0472">Membrane</keyword>
<dbReference type="CDD" id="cd16917">
    <property type="entry name" value="HATPase_UhpB-NarQ-NarX-like"/>
    <property type="match status" value="1"/>
</dbReference>
<evidence type="ECO:0000256" key="10">
    <source>
        <dbReference type="ARBA" id="ARBA00023012"/>
    </source>
</evidence>
<evidence type="ECO:0000256" key="1">
    <source>
        <dbReference type="ARBA" id="ARBA00004651"/>
    </source>
</evidence>
<comment type="caution">
    <text evidence="17">The sequence shown here is derived from an EMBL/GenBank/DDBJ whole genome shotgun (WGS) entry which is preliminary data.</text>
</comment>
<dbReference type="PANTHER" id="PTHR24421">
    <property type="entry name" value="NITRATE/NITRITE SENSOR PROTEIN NARX-RELATED"/>
    <property type="match status" value="1"/>
</dbReference>
<keyword evidence="6" id="KW-0547">Nucleotide-binding</keyword>
<dbReference type="Pfam" id="PF00672">
    <property type="entry name" value="HAMP"/>
    <property type="match status" value="1"/>
</dbReference>
<dbReference type="InterPro" id="IPR003594">
    <property type="entry name" value="HATPase_dom"/>
</dbReference>
<keyword evidence="2" id="KW-1003">Cell membrane</keyword>
<dbReference type="InterPro" id="IPR000700">
    <property type="entry name" value="PAS-assoc_C"/>
</dbReference>
<feature type="domain" description="PAS" evidence="14">
    <location>
        <begin position="633"/>
        <end position="678"/>
    </location>
</feature>
<evidence type="ECO:0000256" key="7">
    <source>
        <dbReference type="ARBA" id="ARBA00022777"/>
    </source>
</evidence>
<dbReference type="SMART" id="SM00091">
    <property type="entry name" value="PAS"/>
    <property type="match status" value="2"/>
</dbReference>
<evidence type="ECO:0000259" key="16">
    <source>
        <dbReference type="PROSITE" id="PS50885"/>
    </source>
</evidence>
<keyword evidence="12" id="KW-0175">Coiled coil</keyword>
<dbReference type="Pfam" id="PF07730">
    <property type="entry name" value="HisKA_3"/>
    <property type="match status" value="1"/>
</dbReference>
<evidence type="ECO:0000256" key="13">
    <source>
        <dbReference type="SAM" id="Phobius"/>
    </source>
</evidence>
<evidence type="ECO:0000256" key="4">
    <source>
        <dbReference type="ARBA" id="ARBA00022679"/>
    </source>
</evidence>
<feature type="domain" description="PAC" evidence="15">
    <location>
        <begin position="681"/>
        <end position="733"/>
    </location>
</feature>
<gene>
    <name evidence="17" type="ORF">NC998_24960</name>
</gene>
<organism evidence="17 18">
    <name type="scientific">Trichocoleus desertorum GB2-A4</name>
    <dbReference type="NCBI Taxonomy" id="2933944"/>
    <lineage>
        <taxon>Bacteria</taxon>
        <taxon>Bacillati</taxon>
        <taxon>Cyanobacteriota</taxon>
        <taxon>Cyanophyceae</taxon>
        <taxon>Leptolyngbyales</taxon>
        <taxon>Trichocoleusaceae</taxon>
        <taxon>Trichocoleus</taxon>
    </lineage>
</organism>
<keyword evidence="10" id="KW-0902">Two-component regulatory system</keyword>
<sequence>MISLPNMFLKQAVARVSRTVPLQTVLIVPFMLQTFVTVGLVGYFSFRNRQEAINDLASQLRRELTNRIEGKLQTYTEIPHNINRLNASTFAQGKIVPSVVKGEFPLWQQIQIYPMVSDIYCGDRTGSLLGVRRSPADRSIELRSSNVTTDHKLYGYSLDRNGQGDQLVSQGNKPFDARLRPWFKAAVTAGEPVWSGIYADFASQLPTITASTPVYSTTDRSLLGVCATDVFLPNEMSRFLASLQIGKTGIAFILERSGQLVATSTGEAVISSGAVANRLSAVESRNPTVRATAAYLREHFSNLWQIQTAEQLDFDFDGRRQLIQVMPFKDTRGLDWLIVTVLPESDFMAKINQSIQTTILLCIAALLLSIVICILIARWITKPIVSVSQSAKALADGEWNQTVEIERSGDLGELARSFNQMAHQLQIAFAKMQSLNQTLAQSETRLQKILESVPVGITVLDATGRPYYANQKAIQLLGKGVLPSITPEQIVEVYQLYVAGTDRPYPTEQLMMIRALNGEQGRVDDIEIHQGNRIIPIESWGTPIFDESGNILYAIAAFQDITDRKQAEKLLAEYSQTLEQQVTERTLLLSQEIEERQRVESALRYSEEQRRLTMDLTHIGSWNWNILENTTEWNDNHARLLGLVSNEVESSYQVWRDRVHPEDVERVEQAVALALATHTDFEAEYRVLYPDGSVHWLVGRGRGIYNGAGQPVRMLGVILDVSEQRDAALRERKRAEAASILEERNRMAREIHDTLAQAFTGVLVHMGTVSQLVTIKPEAIQTHIDIVRELARNGLIEARRSVAALRPQLLEDGNLWTALEQFVATMQSSTEARLTYEVIGTPYTLPPDAENNLLRIGQEAFTNAVKYAHANEIRIELVYEPASCYLRIKDNGRGFEVSPTTISRGFGLSGMTERAEHIGALLSIESQLGQGTTVIVSVQRESAT</sequence>
<proteinExistence type="predicted"/>